<name>A0A6H5GG90_9HEMI</name>
<feature type="compositionally biased region" description="Basic and acidic residues" evidence="1">
    <location>
        <begin position="55"/>
        <end position="71"/>
    </location>
</feature>
<dbReference type="Proteomes" id="UP000479000">
    <property type="component" value="Unassembled WGS sequence"/>
</dbReference>
<feature type="region of interest" description="Disordered" evidence="1">
    <location>
        <begin position="45"/>
        <end position="71"/>
    </location>
</feature>
<organism evidence="2 3">
    <name type="scientific">Nesidiocoris tenuis</name>
    <dbReference type="NCBI Taxonomy" id="355587"/>
    <lineage>
        <taxon>Eukaryota</taxon>
        <taxon>Metazoa</taxon>
        <taxon>Ecdysozoa</taxon>
        <taxon>Arthropoda</taxon>
        <taxon>Hexapoda</taxon>
        <taxon>Insecta</taxon>
        <taxon>Pterygota</taxon>
        <taxon>Neoptera</taxon>
        <taxon>Paraneoptera</taxon>
        <taxon>Hemiptera</taxon>
        <taxon>Heteroptera</taxon>
        <taxon>Panheteroptera</taxon>
        <taxon>Cimicomorpha</taxon>
        <taxon>Miridae</taxon>
        <taxon>Dicyphina</taxon>
        <taxon>Nesidiocoris</taxon>
    </lineage>
</organism>
<keyword evidence="3" id="KW-1185">Reference proteome</keyword>
<protein>
    <submittedName>
        <fullName evidence="2">Uncharacterized protein</fullName>
    </submittedName>
</protein>
<sequence length="71" mass="8043">MAKNLRLEKKTVWRAIGRSFPPLPPERLASRSTWTGSAALHLRGSASKNVYRQSVENEKRLTPSKIDHNSD</sequence>
<accession>A0A6H5GG90</accession>
<evidence type="ECO:0000313" key="3">
    <source>
        <dbReference type="Proteomes" id="UP000479000"/>
    </source>
</evidence>
<feature type="non-terminal residue" evidence="2">
    <location>
        <position position="71"/>
    </location>
</feature>
<proteinExistence type="predicted"/>
<dbReference type="AlphaFoldDB" id="A0A6H5GG90"/>
<gene>
    <name evidence="2" type="ORF">NTEN_LOCUS7737</name>
</gene>
<reference evidence="2 3" key="1">
    <citation type="submission" date="2020-02" db="EMBL/GenBank/DDBJ databases">
        <authorList>
            <person name="Ferguson B K."/>
        </authorList>
    </citation>
    <scope>NUCLEOTIDE SEQUENCE [LARGE SCALE GENOMIC DNA]</scope>
</reference>
<dbReference type="EMBL" id="CADCXU010011822">
    <property type="protein sequence ID" value="CAB0001950.1"/>
    <property type="molecule type" value="Genomic_DNA"/>
</dbReference>
<evidence type="ECO:0000313" key="2">
    <source>
        <dbReference type="EMBL" id="CAB0001950.1"/>
    </source>
</evidence>
<evidence type="ECO:0000256" key="1">
    <source>
        <dbReference type="SAM" id="MobiDB-lite"/>
    </source>
</evidence>